<feature type="transmembrane region" description="Helical" evidence="1">
    <location>
        <begin position="280"/>
        <end position="297"/>
    </location>
</feature>
<feature type="transmembrane region" description="Helical" evidence="1">
    <location>
        <begin position="253"/>
        <end position="273"/>
    </location>
</feature>
<organism evidence="2">
    <name type="scientific">uncultured Thiotrichaceae bacterium</name>
    <dbReference type="NCBI Taxonomy" id="298394"/>
    <lineage>
        <taxon>Bacteria</taxon>
        <taxon>Pseudomonadati</taxon>
        <taxon>Pseudomonadota</taxon>
        <taxon>Gammaproteobacteria</taxon>
        <taxon>Thiotrichales</taxon>
        <taxon>Thiotrichaceae</taxon>
        <taxon>environmental samples</taxon>
    </lineage>
</organism>
<feature type="transmembrane region" description="Helical" evidence="1">
    <location>
        <begin position="303"/>
        <end position="320"/>
    </location>
</feature>
<gene>
    <name evidence="2" type="ORF">HELGO_WM6031</name>
</gene>
<dbReference type="EMBL" id="CACVAY010000103">
    <property type="protein sequence ID" value="CAA6821210.1"/>
    <property type="molecule type" value="Genomic_DNA"/>
</dbReference>
<feature type="transmembrane region" description="Helical" evidence="1">
    <location>
        <begin position="56"/>
        <end position="76"/>
    </location>
</feature>
<reference evidence="2" key="1">
    <citation type="submission" date="2020-01" db="EMBL/GenBank/DDBJ databases">
        <authorList>
            <person name="Meier V. D."/>
            <person name="Meier V D."/>
        </authorList>
    </citation>
    <scope>NUCLEOTIDE SEQUENCE</scope>
    <source>
        <strain evidence="2">HLG_WM_MAG_07</strain>
    </source>
</reference>
<accession>A0A6S6TWV8</accession>
<feature type="transmembrane region" description="Helical" evidence="1">
    <location>
        <begin position="18"/>
        <end position="36"/>
    </location>
</feature>
<dbReference type="AlphaFoldDB" id="A0A6S6TWV8"/>
<sequence length="507" mass="58681">MNNILEALNKQTTRNQEMIVFLLYLCCVLTIAGHHEAWRDEAQAWLLSRDLSFFQLINHISYEGTPALWHLILMLFSKTGFPYETIKYINITIIAFSAFVFLRFSPFTLLTKTLFIFSYYMAWEYSIIARSYSVSIAIIFSIAGFYHLRFTRPIVYALLVFVLFNTNAHSFSLAAAIGLLYLYESKDNESLGWGFLISVSIMACGAFLALYQLIPNIDNMHDWKLNIFAPPIALMNAFFPVTSYLEEQLAHKLYLTPLAFIAFLTFLYFILYLQANYRNLFFLYTFFVFGMISIFLFKNFGTYRHHGFILIILIFVLWVSKNYKKKKEEDHNTLDRYFSKGSIPFKKRTATLLLNIVLGFSLMGSAVMYYKEYTGSFSGSKKMAELVIDNGFEERVIVASSSQIMSSLLPYLPNTTFWYPDAQRFGTYIVWTHGYKSNRNLPFEEVERRAKSAGVLNKSTLVLLSRPMPDSYLAHYQLVNKSDEGVFGALDETYYLYKAKQVGAFAE</sequence>
<evidence type="ECO:0008006" key="3">
    <source>
        <dbReference type="Google" id="ProtNLM"/>
    </source>
</evidence>
<feature type="transmembrane region" description="Helical" evidence="1">
    <location>
        <begin position="127"/>
        <end position="148"/>
    </location>
</feature>
<feature type="transmembrane region" description="Helical" evidence="1">
    <location>
        <begin position="155"/>
        <end position="181"/>
    </location>
</feature>
<feature type="transmembrane region" description="Helical" evidence="1">
    <location>
        <begin position="193"/>
        <end position="211"/>
    </location>
</feature>
<keyword evidence="1" id="KW-0812">Transmembrane</keyword>
<name>A0A6S6TWV8_9GAMM</name>
<feature type="transmembrane region" description="Helical" evidence="1">
    <location>
        <begin position="88"/>
        <end position="107"/>
    </location>
</feature>
<feature type="transmembrane region" description="Helical" evidence="1">
    <location>
        <begin position="350"/>
        <end position="370"/>
    </location>
</feature>
<keyword evidence="1" id="KW-1133">Transmembrane helix</keyword>
<keyword evidence="1" id="KW-0472">Membrane</keyword>
<evidence type="ECO:0000256" key="1">
    <source>
        <dbReference type="SAM" id="Phobius"/>
    </source>
</evidence>
<proteinExistence type="predicted"/>
<evidence type="ECO:0000313" key="2">
    <source>
        <dbReference type="EMBL" id="CAA6821210.1"/>
    </source>
</evidence>
<protein>
    <recommendedName>
        <fullName evidence="3">Glycosyltransferase RgtA/B/C/D-like domain-containing protein</fullName>
    </recommendedName>
</protein>
<feature type="transmembrane region" description="Helical" evidence="1">
    <location>
        <begin position="223"/>
        <end position="241"/>
    </location>
</feature>